<feature type="non-terminal residue" evidence="1">
    <location>
        <position position="1"/>
    </location>
</feature>
<gene>
    <name evidence="1" type="ORF">HK100_001600</name>
</gene>
<dbReference type="EMBL" id="JADGJH010001350">
    <property type="protein sequence ID" value="KAJ3114633.1"/>
    <property type="molecule type" value="Genomic_DNA"/>
</dbReference>
<protein>
    <submittedName>
        <fullName evidence="1">Uncharacterized protein</fullName>
    </submittedName>
</protein>
<proteinExistence type="predicted"/>
<evidence type="ECO:0000313" key="2">
    <source>
        <dbReference type="Proteomes" id="UP001211907"/>
    </source>
</evidence>
<accession>A0AAD5XEE8</accession>
<reference evidence="1" key="1">
    <citation type="submission" date="2020-05" db="EMBL/GenBank/DDBJ databases">
        <title>Phylogenomic resolution of chytrid fungi.</title>
        <authorList>
            <person name="Stajich J.E."/>
            <person name="Amses K."/>
            <person name="Simmons R."/>
            <person name="Seto K."/>
            <person name="Myers J."/>
            <person name="Bonds A."/>
            <person name="Quandt C.A."/>
            <person name="Barry K."/>
            <person name="Liu P."/>
            <person name="Grigoriev I."/>
            <person name="Longcore J.E."/>
            <person name="James T.Y."/>
        </authorList>
    </citation>
    <scope>NUCLEOTIDE SEQUENCE</scope>
    <source>
        <strain evidence="1">JEL0513</strain>
    </source>
</reference>
<organism evidence="1 2">
    <name type="scientific">Physocladia obscura</name>
    <dbReference type="NCBI Taxonomy" id="109957"/>
    <lineage>
        <taxon>Eukaryota</taxon>
        <taxon>Fungi</taxon>
        <taxon>Fungi incertae sedis</taxon>
        <taxon>Chytridiomycota</taxon>
        <taxon>Chytridiomycota incertae sedis</taxon>
        <taxon>Chytridiomycetes</taxon>
        <taxon>Chytridiales</taxon>
        <taxon>Chytriomycetaceae</taxon>
        <taxon>Physocladia</taxon>
    </lineage>
</organism>
<name>A0AAD5XEE8_9FUNG</name>
<dbReference type="Proteomes" id="UP001211907">
    <property type="component" value="Unassembled WGS sequence"/>
</dbReference>
<comment type="caution">
    <text evidence="1">The sequence shown here is derived from an EMBL/GenBank/DDBJ whole genome shotgun (WGS) entry which is preliminary data.</text>
</comment>
<evidence type="ECO:0000313" key="1">
    <source>
        <dbReference type="EMBL" id="KAJ3114633.1"/>
    </source>
</evidence>
<keyword evidence="2" id="KW-1185">Reference proteome</keyword>
<dbReference type="AlphaFoldDB" id="A0AAD5XEE8"/>
<sequence>CSAHVIKQDGEFISNARVLDLEGIDKDTAIIIDTGAILLKKEDLNWLMCPLAVNATNIVMVTTTKKSADDTISVRTVHHKCQTNLRGLKWKELDTDGNVTVQMLDNGRHIINDFINLIYGNNGTDD</sequence>